<dbReference type="Proteomes" id="UP000484164">
    <property type="component" value="Unassembled WGS sequence"/>
</dbReference>
<dbReference type="OrthoDB" id="675873at2"/>
<dbReference type="AlphaFoldDB" id="A0A6L3ZHC6"/>
<proteinExistence type="predicted"/>
<feature type="transmembrane region" description="Helical" evidence="1">
    <location>
        <begin position="235"/>
        <end position="258"/>
    </location>
</feature>
<protein>
    <submittedName>
        <fullName evidence="2">DUF3667 domain-containing protein</fullName>
    </submittedName>
</protein>
<feature type="transmembrane region" description="Helical" evidence="1">
    <location>
        <begin position="270"/>
        <end position="294"/>
    </location>
</feature>
<evidence type="ECO:0000313" key="2">
    <source>
        <dbReference type="EMBL" id="KAB2817237.1"/>
    </source>
</evidence>
<feature type="transmembrane region" description="Helical" evidence="1">
    <location>
        <begin position="300"/>
        <end position="319"/>
    </location>
</feature>
<feature type="transmembrane region" description="Helical" evidence="1">
    <location>
        <begin position="331"/>
        <end position="355"/>
    </location>
</feature>
<name>A0A6L3ZHC6_9FLAO</name>
<sequence>MAKRIKKTETCLNCGTHQGDANYCPNCGQFNNSKKPNVLELIREALENLFAFDSRFYKTLGPLLFRPGRLTINYVEGKKSRYVLPIRLFIISIFLLLAVISCNNSIDKERWYEVDRPQLENEGASLLSSVVHLNVDTSGISPAKLDSLIENDWIILDTASNRFLVNPNKGYSNTVNWYFGDSRFSEFYQYSYNHKLQPVDEALEELNFEPTFTNHLLYSTALKISLMKGDDFVNYISSNVLIILLLFIPIIALVMKGLYIYKGIYYVDHFVFATHIQTALSLYMSLLIMSYWILQSEVLYLVYYLGIMTYIFLAIKRFYRQNWFITFIKFSILNIVLFIVTIIFILLVATVSVILY</sequence>
<keyword evidence="1" id="KW-0812">Transmembrane</keyword>
<keyword evidence="1" id="KW-1133">Transmembrane helix</keyword>
<dbReference type="Pfam" id="PF12412">
    <property type="entry name" value="DUF3667"/>
    <property type="match status" value="1"/>
</dbReference>
<evidence type="ECO:0000313" key="3">
    <source>
        <dbReference type="Proteomes" id="UP000484164"/>
    </source>
</evidence>
<keyword evidence="3" id="KW-1185">Reference proteome</keyword>
<reference evidence="2 3" key="1">
    <citation type="submission" date="2019-10" db="EMBL/GenBank/DDBJ databases">
        <title>Genome sequence of Phaeocystidibacter marisrubri JCM30614 (type strain).</title>
        <authorList>
            <person name="Bowman J.P."/>
        </authorList>
    </citation>
    <scope>NUCLEOTIDE SEQUENCE [LARGE SCALE GENOMIC DNA]</scope>
    <source>
        <strain evidence="2 3">JCM 30614</strain>
    </source>
</reference>
<dbReference type="InterPro" id="IPR022134">
    <property type="entry name" value="DUF3667"/>
</dbReference>
<accession>A0A6L3ZHC6</accession>
<gene>
    <name evidence="2" type="ORF">F8C82_02265</name>
</gene>
<dbReference type="RefSeq" id="WP_151691808.1">
    <property type="nucleotide sequence ID" value="NZ_BMGX01000002.1"/>
</dbReference>
<comment type="caution">
    <text evidence="2">The sequence shown here is derived from an EMBL/GenBank/DDBJ whole genome shotgun (WGS) entry which is preliminary data.</text>
</comment>
<feature type="transmembrane region" description="Helical" evidence="1">
    <location>
        <begin position="88"/>
        <end position="106"/>
    </location>
</feature>
<evidence type="ECO:0000256" key="1">
    <source>
        <dbReference type="SAM" id="Phobius"/>
    </source>
</evidence>
<keyword evidence="1" id="KW-0472">Membrane</keyword>
<dbReference type="EMBL" id="WBVQ01000001">
    <property type="protein sequence ID" value="KAB2817237.1"/>
    <property type="molecule type" value="Genomic_DNA"/>
</dbReference>
<organism evidence="2 3">
    <name type="scientific">Phaeocystidibacter marisrubri</name>
    <dbReference type="NCBI Taxonomy" id="1577780"/>
    <lineage>
        <taxon>Bacteria</taxon>
        <taxon>Pseudomonadati</taxon>
        <taxon>Bacteroidota</taxon>
        <taxon>Flavobacteriia</taxon>
        <taxon>Flavobacteriales</taxon>
        <taxon>Phaeocystidibacteraceae</taxon>
        <taxon>Phaeocystidibacter</taxon>
    </lineage>
</organism>